<dbReference type="InterPro" id="IPR000644">
    <property type="entry name" value="CBS_dom"/>
</dbReference>
<dbReference type="InterPro" id="IPR038076">
    <property type="entry name" value="MgtE_N_sf"/>
</dbReference>
<proteinExistence type="predicted"/>
<evidence type="ECO:0000259" key="3">
    <source>
        <dbReference type="PROSITE" id="PS51371"/>
    </source>
</evidence>
<dbReference type="InterPro" id="IPR006668">
    <property type="entry name" value="Mg_transptr_MgtE_intracell_dom"/>
</dbReference>
<dbReference type="InterPro" id="IPR011033">
    <property type="entry name" value="PRC_barrel-like_sf"/>
</dbReference>
<protein>
    <submittedName>
        <fullName evidence="4">CBS domain protein</fullName>
    </submittedName>
</protein>
<dbReference type="Pfam" id="PF03448">
    <property type="entry name" value="MgtE_N"/>
    <property type="match status" value="1"/>
</dbReference>
<dbReference type="EMBL" id="SOAW01000001">
    <property type="protein sequence ID" value="TDT32685.1"/>
    <property type="molecule type" value="Genomic_DNA"/>
</dbReference>
<feature type="domain" description="CBS" evidence="3">
    <location>
        <begin position="280"/>
        <end position="347"/>
    </location>
</feature>
<dbReference type="AlphaFoldDB" id="A0A4R7J671"/>
<evidence type="ECO:0000256" key="2">
    <source>
        <dbReference type="SAM" id="MobiDB-lite"/>
    </source>
</evidence>
<dbReference type="InterPro" id="IPR058838">
    <property type="entry name" value="SH3_actinomycetes"/>
</dbReference>
<dbReference type="PANTHER" id="PTHR43773:SF1">
    <property type="entry name" value="MAGNESIUM TRANSPORTER MGTE"/>
    <property type="match status" value="1"/>
</dbReference>
<evidence type="ECO:0000313" key="5">
    <source>
        <dbReference type="Proteomes" id="UP000295371"/>
    </source>
</evidence>
<evidence type="ECO:0000313" key="4">
    <source>
        <dbReference type="EMBL" id="TDT32685.1"/>
    </source>
</evidence>
<comment type="caution">
    <text evidence="4">The sequence shown here is derived from an EMBL/GenBank/DDBJ whole genome shotgun (WGS) entry which is preliminary data.</text>
</comment>
<dbReference type="Proteomes" id="UP000295371">
    <property type="component" value="Unassembled WGS sequence"/>
</dbReference>
<dbReference type="InterPro" id="IPR027275">
    <property type="entry name" value="PRC-brl_dom"/>
</dbReference>
<dbReference type="SUPFAM" id="SSF50346">
    <property type="entry name" value="PRC-barrel domain"/>
    <property type="match status" value="1"/>
</dbReference>
<dbReference type="GO" id="GO:0016020">
    <property type="term" value="C:membrane"/>
    <property type="evidence" value="ECO:0007669"/>
    <property type="project" value="InterPro"/>
</dbReference>
<dbReference type="Pfam" id="PF05239">
    <property type="entry name" value="PRC"/>
    <property type="match status" value="1"/>
</dbReference>
<dbReference type="CDD" id="cd04606">
    <property type="entry name" value="CBS_pair_Mg_transporter"/>
    <property type="match status" value="1"/>
</dbReference>
<dbReference type="SUPFAM" id="SSF158791">
    <property type="entry name" value="MgtE N-terminal domain-like"/>
    <property type="match status" value="1"/>
</dbReference>
<feature type="region of interest" description="Disordered" evidence="2">
    <location>
        <begin position="406"/>
        <end position="441"/>
    </location>
</feature>
<dbReference type="PROSITE" id="PS51371">
    <property type="entry name" value="CBS"/>
    <property type="match status" value="1"/>
</dbReference>
<keyword evidence="1" id="KW-0129">CBS domain</keyword>
<keyword evidence="5" id="KW-1185">Reference proteome</keyword>
<dbReference type="SMART" id="SM00924">
    <property type="entry name" value="MgtE_N"/>
    <property type="match status" value="1"/>
</dbReference>
<gene>
    <name evidence="4" type="ORF">CLV29_0269</name>
</gene>
<dbReference type="InterPro" id="IPR006669">
    <property type="entry name" value="MgtE_transporter"/>
</dbReference>
<dbReference type="OrthoDB" id="9764830at2"/>
<dbReference type="Gene3D" id="1.25.60.10">
    <property type="entry name" value="MgtE N-terminal domain-like"/>
    <property type="match status" value="1"/>
</dbReference>
<feature type="compositionally biased region" description="Basic and acidic residues" evidence="2">
    <location>
        <begin position="417"/>
        <end position="441"/>
    </location>
</feature>
<dbReference type="InterPro" id="IPR046342">
    <property type="entry name" value="CBS_dom_sf"/>
</dbReference>
<dbReference type="Gene3D" id="3.10.580.10">
    <property type="entry name" value="CBS-domain"/>
    <property type="match status" value="1"/>
</dbReference>
<accession>A0A4R7J671</accession>
<name>A0A4R7J671_9ACTN</name>
<dbReference type="GO" id="GO:0015095">
    <property type="term" value="F:magnesium ion transmembrane transporter activity"/>
    <property type="evidence" value="ECO:0007669"/>
    <property type="project" value="InterPro"/>
</dbReference>
<dbReference type="PANTHER" id="PTHR43773">
    <property type="entry name" value="MAGNESIUM TRANSPORTER MGTE"/>
    <property type="match status" value="1"/>
</dbReference>
<sequence>MTTSVFISRLRGLPVVDPDGDQLGKVRDVVIQFGRVGTPPRVRGLVVELFARQQIFISIARISAFDPAQVATSGVINTRRFQRRNSETLVVDDLFDSDVRWRGKDGRYRIFDVAMKMLRNREWALSEIALVDLSRPRRLGRRQHVVIADWSEIVDLGRGEQATDQLLAELQDMHAADVARTLHDLDPQRRAEVVASLDDERLASALEELPEDEQVQLISLLDAERASDILVEMNPDDAADLIKELAPDIAEQLLARMEDQDAEGIRQLMTYADETAGGMMTTEPVILSPDDTVADALARVRNEELTPALAGMVYICRPPMEVPTGRFIGGVHIQRLLREPPSTLVSELIATDLEPLETEYPLARVSRYFATYNLVNAPVVDEHKRLLGAVTVDDVIDHMLPEDWRGRGMDGFDPETDDRQAEVSEDLANDRDEWQRSGGER</sequence>
<reference evidence="4 5" key="1">
    <citation type="submission" date="2019-03" db="EMBL/GenBank/DDBJ databases">
        <title>Genomic Encyclopedia of Archaeal and Bacterial Type Strains, Phase II (KMG-II): from individual species to whole genera.</title>
        <authorList>
            <person name="Goeker M."/>
        </authorList>
    </citation>
    <scope>NUCLEOTIDE SEQUENCE [LARGE SCALE GENOMIC DNA]</scope>
    <source>
        <strain evidence="4 5">DSM 24323</strain>
    </source>
</reference>
<organism evidence="4 5">
    <name type="scientific">Naumannella halotolerans</name>
    <dbReference type="NCBI Taxonomy" id="993414"/>
    <lineage>
        <taxon>Bacteria</taxon>
        <taxon>Bacillati</taxon>
        <taxon>Actinomycetota</taxon>
        <taxon>Actinomycetes</taxon>
        <taxon>Propionibacteriales</taxon>
        <taxon>Propionibacteriaceae</taxon>
        <taxon>Naumannella</taxon>
    </lineage>
</organism>
<evidence type="ECO:0000256" key="1">
    <source>
        <dbReference type="PROSITE-ProRule" id="PRU00703"/>
    </source>
</evidence>
<dbReference type="SUPFAM" id="SSF54631">
    <property type="entry name" value="CBS-domain pair"/>
    <property type="match status" value="1"/>
</dbReference>
<dbReference type="Pfam" id="PF00571">
    <property type="entry name" value="CBS"/>
    <property type="match status" value="1"/>
</dbReference>
<dbReference type="Pfam" id="PF26205">
    <property type="entry name" value="SH3_actinomycetes"/>
    <property type="match status" value="1"/>
</dbReference>